<feature type="transmembrane region" description="Helical" evidence="7">
    <location>
        <begin position="82"/>
        <end position="101"/>
    </location>
</feature>
<feature type="transmembrane region" description="Helical" evidence="7">
    <location>
        <begin position="207"/>
        <end position="232"/>
    </location>
</feature>
<feature type="transmembrane region" description="Helical" evidence="7">
    <location>
        <begin position="162"/>
        <end position="186"/>
    </location>
</feature>
<evidence type="ECO:0000256" key="2">
    <source>
        <dbReference type="ARBA" id="ARBA00022448"/>
    </source>
</evidence>
<protein>
    <submittedName>
        <fullName evidence="9">Sugar ABC transporter permease</fullName>
    </submittedName>
</protein>
<keyword evidence="2 7" id="KW-0813">Transport</keyword>
<evidence type="ECO:0000256" key="7">
    <source>
        <dbReference type="RuleBase" id="RU363032"/>
    </source>
</evidence>
<evidence type="ECO:0000313" key="9">
    <source>
        <dbReference type="EMBL" id="MXY95269.1"/>
    </source>
</evidence>
<evidence type="ECO:0000256" key="5">
    <source>
        <dbReference type="ARBA" id="ARBA00022989"/>
    </source>
</evidence>
<dbReference type="GO" id="GO:0005886">
    <property type="term" value="C:plasma membrane"/>
    <property type="evidence" value="ECO:0007669"/>
    <property type="project" value="UniProtKB-SubCell"/>
</dbReference>
<dbReference type="Gene3D" id="1.10.3720.10">
    <property type="entry name" value="MetI-like"/>
    <property type="match status" value="1"/>
</dbReference>
<feature type="transmembrane region" description="Helical" evidence="7">
    <location>
        <begin position="113"/>
        <end position="133"/>
    </location>
</feature>
<dbReference type="PROSITE" id="PS50928">
    <property type="entry name" value="ABC_TM1"/>
    <property type="match status" value="1"/>
</dbReference>
<keyword evidence="4 7" id="KW-0812">Transmembrane</keyword>
<dbReference type="InterPro" id="IPR000515">
    <property type="entry name" value="MetI-like"/>
</dbReference>
<dbReference type="GO" id="GO:0055085">
    <property type="term" value="P:transmembrane transport"/>
    <property type="evidence" value="ECO:0007669"/>
    <property type="project" value="InterPro"/>
</dbReference>
<dbReference type="PANTHER" id="PTHR30193">
    <property type="entry name" value="ABC TRANSPORTER PERMEASE PROTEIN"/>
    <property type="match status" value="1"/>
</dbReference>
<evidence type="ECO:0000256" key="3">
    <source>
        <dbReference type="ARBA" id="ARBA00022475"/>
    </source>
</evidence>
<keyword evidence="5 7" id="KW-1133">Transmembrane helix</keyword>
<dbReference type="InterPro" id="IPR051393">
    <property type="entry name" value="ABC_transporter_permease"/>
</dbReference>
<comment type="similarity">
    <text evidence="7">Belongs to the binding-protein-dependent transport system permease family.</text>
</comment>
<comment type="caution">
    <text evidence="9">The sequence shown here is derived from an EMBL/GenBank/DDBJ whole genome shotgun (WGS) entry which is preliminary data.</text>
</comment>
<dbReference type="SUPFAM" id="SSF161098">
    <property type="entry name" value="MetI-like"/>
    <property type="match status" value="1"/>
</dbReference>
<keyword evidence="3" id="KW-1003">Cell membrane</keyword>
<comment type="subcellular location">
    <subcellularLocation>
        <location evidence="1 7">Cell membrane</location>
        <topology evidence="1 7">Multi-pass membrane protein</topology>
    </subcellularLocation>
</comment>
<name>A0A6B0YZ65_9CHLR</name>
<feature type="domain" description="ABC transmembrane type-1" evidence="8">
    <location>
        <begin position="76"/>
        <end position="291"/>
    </location>
</feature>
<dbReference type="EMBL" id="VXRG01000142">
    <property type="protein sequence ID" value="MXY95269.1"/>
    <property type="molecule type" value="Genomic_DNA"/>
</dbReference>
<feature type="transmembrane region" description="Helical" evidence="7">
    <location>
        <begin position="272"/>
        <end position="295"/>
    </location>
</feature>
<evidence type="ECO:0000256" key="6">
    <source>
        <dbReference type="ARBA" id="ARBA00023136"/>
    </source>
</evidence>
<dbReference type="AlphaFoldDB" id="A0A6B0YZ65"/>
<evidence type="ECO:0000256" key="1">
    <source>
        <dbReference type="ARBA" id="ARBA00004651"/>
    </source>
</evidence>
<dbReference type="PANTHER" id="PTHR30193:SF37">
    <property type="entry name" value="INNER MEMBRANE ABC TRANSPORTER PERMEASE PROTEIN YCJO"/>
    <property type="match status" value="1"/>
</dbReference>
<accession>A0A6B0YZ65</accession>
<feature type="transmembrane region" description="Helical" evidence="7">
    <location>
        <begin position="12"/>
        <end position="30"/>
    </location>
</feature>
<gene>
    <name evidence="9" type="ORF">F4Y42_17645</name>
</gene>
<organism evidence="9">
    <name type="scientific">Caldilineaceae bacterium SB0664_bin_27</name>
    <dbReference type="NCBI Taxonomy" id="2605260"/>
    <lineage>
        <taxon>Bacteria</taxon>
        <taxon>Bacillati</taxon>
        <taxon>Chloroflexota</taxon>
        <taxon>Caldilineae</taxon>
        <taxon>Caldilineales</taxon>
        <taxon>Caldilineaceae</taxon>
    </lineage>
</organism>
<dbReference type="CDD" id="cd06261">
    <property type="entry name" value="TM_PBP2"/>
    <property type="match status" value="1"/>
</dbReference>
<keyword evidence="6 7" id="KW-0472">Membrane</keyword>
<evidence type="ECO:0000256" key="4">
    <source>
        <dbReference type="ARBA" id="ARBA00022692"/>
    </source>
</evidence>
<evidence type="ECO:0000259" key="8">
    <source>
        <dbReference type="PROSITE" id="PS50928"/>
    </source>
</evidence>
<proteinExistence type="inferred from homology"/>
<dbReference type="Pfam" id="PF00528">
    <property type="entry name" value="BPD_transp_1"/>
    <property type="match status" value="1"/>
</dbReference>
<sequence length="301" mass="34005">MRLTLHQRQIIWAYIFMSVALVFFVIIRWYPTILAFNVSFRDWNVFEGSGPWVGLENYQEIWQDAGKPRSSVTAAFSNTVRYVLFGVPSQLVLALAIALLLAQIRRLSAVFRVAYFAPYVTSAVAVAFVWNWLYQPETGLINQGLDLVGLPQQPFTKSPAQALPSITAVAVWQNLGFAVIIFLAGIQQIPSHYYEAARIDGANAWQLFWRITLPLLNPIIVYLTVLGTISYLRLFALVQNMSPQGTGGPLKSTTTVVLEVYREGFSSYKMGYAGALTVLLFFLILLITIIQLRFFSRRVEY</sequence>
<reference evidence="9" key="1">
    <citation type="submission" date="2019-09" db="EMBL/GenBank/DDBJ databases">
        <title>Characterisation of the sponge microbiome using genome-centric metagenomics.</title>
        <authorList>
            <person name="Engelberts J.P."/>
            <person name="Robbins S.J."/>
            <person name="De Goeij J.M."/>
            <person name="Aranda M."/>
            <person name="Bell S.C."/>
            <person name="Webster N.S."/>
        </authorList>
    </citation>
    <scope>NUCLEOTIDE SEQUENCE</scope>
    <source>
        <strain evidence="9">SB0664_bin_27</strain>
    </source>
</reference>
<dbReference type="InterPro" id="IPR035906">
    <property type="entry name" value="MetI-like_sf"/>
</dbReference>